<dbReference type="EMBL" id="JAYKXP010000002">
    <property type="protein sequence ID" value="KAK7060739.1"/>
    <property type="molecule type" value="Genomic_DNA"/>
</dbReference>
<dbReference type="AlphaFoldDB" id="A0AAW0EA24"/>
<reference evidence="1 2" key="1">
    <citation type="submission" date="2024-01" db="EMBL/GenBank/DDBJ databases">
        <title>A draft genome for a cacao thread blight-causing isolate of Paramarasmius palmivorus.</title>
        <authorList>
            <person name="Baruah I.K."/>
            <person name="Bukari Y."/>
            <person name="Amoako-Attah I."/>
            <person name="Meinhardt L.W."/>
            <person name="Bailey B.A."/>
            <person name="Cohen S.P."/>
        </authorList>
    </citation>
    <scope>NUCLEOTIDE SEQUENCE [LARGE SCALE GENOMIC DNA]</scope>
    <source>
        <strain evidence="1 2">GH-12</strain>
    </source>
</reference>
<keyword evidence="2" id="KW-1185">Reference proteome</keyword>
<name>A0AAW0EA24_9AGAR</name>
<gene>
    <name evidence="1" type="ORF">VNI00_000471</name>
</gene>
<comment type="caution">
    <text evidence="1">The sequence shown here is derived from an EMBL/GenBank/DDBJ whole genome shotgun (WGS) entry which is preliminary data.</text>
</comment>
<proteinExistence type="predicted"/>
<sequence length="102" mass="11903">MELEKPHVTRCSYPKYTYDAIHKWQVAKGFDPSTPDFARSLGYPILERVTPEKSRFEEVAKEEELEVNLTSPKKYDFDESFLSRLSKLSWWQATSDIPVGVM</sequence>
<evidence type="ECO:0000313" key="2">
    <source>
        <dbReference type="Proteomes" id="UP001383192"/>
    </source>
</evidence>
<evidence type="ECO:0000313" key="1">
    <source>
        <dbReference type="EMBL" id="KAK7060739.1"/>
    </source>
</evidence>
<protein>
    <submittedName>
        <fullName evidence="1">Uncharacterized protein</fullName>
    </submittedName>
</protein>
<accession>A0AAW0EA24</accession>
<organism evidence="1 2">
    <name type="scientific">Paramarasmius palmivorus</name>
    <dbReference type="NCBI Taxonomy" id="297713"/>
    <lineage>
        <taxon>Eukaryota</taxon>
        <taxon>Fungi</taxon>
        <taxon>Dikarya</taxon>
        <taxon>Basidiomycota</taxon>
        <taxon>Agaricomycotina</taxon>
        <taxon>Agaricomycetes</taxon>
        <taxon>Agaricomycetidae</taxon>
        <taxon>Agaricales</taxon>
        <taxon>Marasmiineae</taxon>
        <taxon>Marasmiaceae</taxon>
        <taxon>Paramarasmius</taxon>
    </lineage>
</organism>
<dbReference type="Proteomes" id="UP001383192">
    <property type="component" value="Unassembled WGS sequence"/>
</dbReference>